<name>A0A0D8XFQ3_DICVI</name>
<dbReference type="Proteomes" id="UP000053766">
    <property type="component" value="Unassembled WGS sequence"/>
</dbReference>
<evidence type="ECO:0000256" key="2">
    <source>
        <dbReference type="SAM" id="SignalP"/>
    </source>
</evidence>
<evidence type="ECO:0000313" key="3">
    <source>
        <dbReference type="EMBL" id="KJH43423.1"/>
    </source>
</evidence>
<proteinExistence type="predicted"/>
<gene>
    <name evidence="3" type="ORF">DICVIV_10564</name>
</gene>
<sequence length="187" mass="20499">MSILDAFLHSFPAAFVLAFLTPICGKSKNFKNKDSASARKDSDSDLKTAVLNPKIPQKPSKKPNNHLDQKKTDVSPKKDQNSKQQSSAVSNKKVKSTKKQTDVDDTIGDAPSLPVAIKKFMKVFKFLKNISTPTVDSLHNLKNVISDVATAKPNQFLMDDIHLHGTQTLDTAAETQVVSTLRQPTIA</sequence>
<feature type="chain" id="PRO_5002335741" evidence="2">
    <location>
        <begin position="19"/>
        <end position="187"/>
    </location>
</feature>
<feature type="compositionally biased region" description="Basic and acidic residues" evidence="1">
    <location>
        <begin position="65"/>
        <end position="81"/>
    </location>
</feature>
<protein>
    <submittedName>
        <fullName evidence="3">Uncharacterized protein</fullName>
    </submittedName>
</protein>
<dbReference type="AlphaFoldDB" id="A0A0D8XFQ3"/>
<feature type="signal peptide" evidence="2">
    <location>
        <begin position="1"/>
        <end position="18"/>
    </location>
</feature>
<reference evidence="3 4" key="1">
    <citation type="submission" date="2013-11" db="EMBL/GenBank/DDBJ databases">
        <title>Draft genome of the bovine lungworm Dictyocaulus viviparus.</title>
        <authorList>
            <person name="Mitreva M."/>
        </authorList>
    </citation>
    <scope>NUCLEOTIDE SEQUENCE [LARGE SCALE GENOMIC DNA]</scope>
    <source>
        <strain evidence="3 4">HannoverDv2000</strain>
    </source>
</reference>
<keyword evidence="4" id="KW-1185">Reference proteome</keyword>
<organism evidence="3 4">
    <name type="scientific">Dictyocaulus viviparus</name>
    <name type="common">Bovine lungworm</name>
    <dbReference type="NCBI Taxonomy" id="29172"/>
    <lineage>
        <taxon>Eukaryota</taxon>
        <taxon>Metazoa</taxon>
        <taxon>Ecdysozoa</taxon>
        <taxon>Nematoda</taxon>
        <taxon>Chromadorea</taxon>
        <taxon>Rhabditida</taxon>
        <taxon>Rhabditina</taxon>
        <taxon>Rhabditomorpha</taxon>
        <taxon>Strongyloidea</taxon>
        <taxon>Metastrongylidae</taxon>
        <taxon>Dictyocaulus</taxon>
    </lineage>
</organism>
<evidence type="ECO:0000256" key="1">
    <source>
        <dbReference type="SAM" id="MobiDB-lite"/>
    </source>
</evidence>
<feature type="compositionally biased region" description="Basic and acidic residues" evidence="1">
    <location>
        <begin position="31"/>
        <end position="46"/>
    </location>
</feature>
<feature type="region of interest" description="Disordered" evidence="1">
    <location>
        <begin position="30"/>
        <end position="105"/>
    </location>
</feature>
<evidence type="ECO:0000313" key="4">
    <source>
        <dbReference type="Proteomes" id="UP000053766"/>
    </source>
</evidence>
<dbReference type="EMBL" id="KN716560">
    <property type="protein sequence ID" value="KJH43423.1"/>
    <property type="molecule type" value="Genomic_DNA"/>
</dbReference>
<accession>A0A0D8XFQ3</accession>
<reference evidence="4" key="2">
    <citation type="journal article" date="2016" name="Sci. Rep.">
        <title>Dictyocaulus viviparus genome, variome and transcriptome elucidate lungworm biology and support future intervention.</title>
        <authorList>
            <person name="McNulty S.N."/>
            <person name="Strube C."/>
            <person name="Rosa B.A."/>
            <person name="Martin J.C."/>
            <person name="Tyagi R."/>
            <person name="Choi Y.J."/>
            <person name="Wang Q."/>
            <person name="Hallsworth Pepin K."/>
            <person name="Zhang X."/>
            <person name="Ozersky P."/>
            <person name="Wilson R.K."/>
            <person name="Sternberg P.W."/>
            <person name="Gasser R.B."/>
            <person name="Mitreva M."/>
        </authorList>
    </citation>
    <scope>NUCLEOTIDE SEQUENCE [LARGE SCALE GENOMIC DNA]</scope>
    <source>
        <strain evidence="4">HannoverDv2000</strain>
    </source>
</reference>
<keyword evidence="2" id="KW-0732">Signal</keyword>